<keyword evidence="2 4" id="KW-0378">Hydrolase</keyword>
<dbReference type="Pfam" id="PF00703">
    <property type="entry name" value="Glyco_hydro_2"/>
    <property type="match status" value="1"/>
</dbReference>
<proteinExistence type="inferred from homology"/>
<dbReference type="SUPFAM" id="SSF49785">
    <property type="entry name" value="Galactose-binding domain-like"/>
    <property type="match status" value="1"/>
</dbReference>
<dbReference type="Proteomes" id="UP000189857">
    <property type="component" value="Unassembled WGS sequence"/>
</dbReference>
<dbReference type="PANTHER" id="PTHR42732">
    <property type="entry name" value="BETA-GALACTOSIDASE"/>
    <property type="match status" value="1"/>
</dbReference>
<dbReference type="GO" id="GO:0005975">
    <property type="term" value="P:carbohydrate metabolic process"/>
    <property type="evidence" value="ECO:0007669"/>
    <property type="project" value="InterPro"/>
</dbReference>
<dbReference type="AlphaFoldDB" id="A0A1T4Q0A1"/>
<dbReference type="InterPro" id="IPR006102">
    <property type="entry name" value="Ig-like_GH2"/>
</dbReference>
<dbReference type="RefSeq" id="WP_078787983.1">
    <property type="nucleotide sequence ID" value="NZ_FMTO01000015.1"/>
</dbReference>
<dbReference type="GO" id="GO:0004553">
    <property type="term" value="F:hydrolase activity, hydrolyzing O-glycosyl compounds"/>
    <property type="evidence" value="ECO:0007669"/>
    <property type="project" value="InterPro"/>
</dbReference>
<feature type="domain" description="Glycoside hydrolase family 2 catalytic" evidence="6">
    <location>
        <begin position="283"/>
        <end position="557"/>
    </location>
</feature>
<accession>A0A1T4Q0A1</accession>
<keyword evidence="3 4" id="KW-0326">Glycosidase</keyword>
<dbReference type="InterPro" id="IPR008979">
    <property type="entry name" value="Galactose-bd-like_sf"/>
</dbReference>
<feature type="domain" description="Glycosyl hydrolases family 2 sugar binding" evidence="7">
    <location>
        <begin position="41"/>
        <end position="151"/>
    </location>
</feature>
<comment type="similarity">
    <text evidence="1 4">Belongs to the glycosyl hydrolase 2 family.</text>
</comment>
<dbReference type="Gene3D" id="2.60.40.10">
    <property type="entry name" value="Immunoglobulins"/>
    <property type="match status" value="2"/>
</dbReference>
<evidence type="ECO:0000256" key="2">
    <source>
        <dbReference type="ARBA" id="ARBA00022801"/>
    </source>
</evidence>
<evidence type="ECO:0000256" key="3">
    <source>
        <dbReference type="ARBA" id="ARBA00023295"/>
    </source>
</evidence>
<dbReference type="PRINTS" id="PR00132">
    <property type="entry name" value="GLHYDRLASE2"/>
</dbReference>
<evidence type="ECO:0000256" key="1">
    <source>
        <dbReference type="ARBA" id="ARBA00007401"/>
    </source>
</evidence>
<dbReference type="InterPro" id="IPR006104">
    <property type="entry name" value="Glyco_hydro_2_N"/>
</dbReference>
<reference evidence="8 9" key="1">
    <citation type="submission" date="2017-02" db="EMBL/GenBank/DDBJ databases">
        <authorList>
            <person name="Peterson S.W."/>
        </authorList>
    </citation>
    <scope>NUCLEOTIDE SEQUENCE [LARGE SCALE GENOMIC DNA]</scope>
    <source>
        <strain evidence="8 9">ATCC 17233</strain>
    </source>
</reference>
<organism evidence="8 9">
    <name type="scientific">Eubacterium ruminantium</name>
    <dbReference type="NCBI Taxonomy" id="42322"/>
    <lineage>
        <taxon>Bacteria</taxon>
        <taxon>Bacillati</taxon>
        <taxon>Bacillota</taxon>
        <taxon>Clostridia</taxon>
        <taxon>Eubacteriales</taxon>
        <taxon>Eubacteriaceae</taxon>
        <taxon>Eubacterium</taxon>
    </lineage>
</organism>
<dbReference type="Pfam" id="PF02836">
    <property type="entry name" value="Glyco_hydro_2_C"/>
    <property type="match status" value="1"/>
</dbReference>
<evidence type="ECO:0000313" key="9">
    <source>
        <dbReference type="Proteomes" id="UP000189857"/>
    </source>
</evidence>
<dbReference type="SUPFAM" id="SSF49303">
    <property type="entry name" value="beta-Galactosidase/glucuronidase domain"/>
    <property type="match status" value="1"/>
</dbReference>
<dbReference type="PANTHER" id="PTHR42732:SF1">
    <property type="entry name" value="BETA-MANNOSIDASE"/>
    <property type="match status" value="1"/>
</dbReference>
<dbReference type="InterPro" id="IPR023230">
    <property type="entry name" value="Glyco_hydro_2_CS"/>
</dbReference>
<evidence type="ECO:0000313" key="8">
    <source>
        <dbReference type="EMBL" id="SJZ96648.1"/>
    </source>
</evidence>
<keyword evidence="9" id="KW-1185">Reference proteome</keyword>
<dbReference type="Gene3D" id="3.20.20.80">
    <property type="entry name" value="Glycosidases"/>
    <property type="match status" value="1"/>
</dbReference>
<protein>
    <submittedName>
        <fullName evidence="8">Beta-galactosidase</fullName>
    </submittedName>
</protein>
<dbReference type="OrthoDB" id="9762066at2"/>
<evidence type="ECO:0000259" key="7">
    <source>
        <dbReference type="Pfam" id="PF02837"/>
    </source>
</evidence>
<dbReference type="InterPro" id="IPR013783">
    <property type="entry name" value="Ig-like_fold"/>
</dbReference>
<dbReference type="InterPro" id="IPR051913">
    <property type="entry name" value="GH2_Domain-Containing"/>
</dbReference>
<feature type="domain" description="Glycoside hydrolase family 2 immunoglobulin-like beta-sandwich" evidence="5">
    <location>
        <begin position="194"/>
        <end position="278"/>
    </location>
</feature>
<dbReference type="SUPFAM" id="SSF51445">
    <property type="entry name" value="(Trans)glycosidases"/>
    <property type="match status" value="1"/>
</dbReference>
<dbReference type="Gene3D" id="2.60.120.260">
    <property type="entry name" value="Galactose-binding domain-like"/>
    <property type="match status" value="1"/>
</dbReference>
<dbReference type="InterPro" id="IPR017853">
    <property type="entry name" value="GH"/>
</dbReference>
<name>A0A1T4Q0A1_9FIRM</name>
<dbReference type="InterPro" id="IPR006101">
    <property type="entry name" value="Glyco_hydro_2"/>
</dbReference>
<evidence type="ECO:0000256" key="4">
    <source>
        <dbReference type="RuleBase" id="RU361154"/>
    </source>
</evidence>
<evidence type="ECO:0000259" key="6">
    <source>
        <dbReference type="Pfam" id="PF02836"/>
    </source>
</evidence>
<evidence type="ECO:0000259" key="5">
    <source>
        <dbReference type="Pfam" id="PF00703"/>
    </source>
</evidence>
<dbReference type="InterPro" id="IPR036156">
    <property type="entry name" value="Beta-gal/glucu_dom_sf"/>
</dbReference>
<dbReference type="Pfam" id="PF02837">
    <property type="entry name" value="Glyco_hydro_2_N"/>
    <property type="match status" value="1"/>
</dbReference>
<dbReference type="InterPro" id="IPR006103">
    <property type="entry name" value="Glyco_hydro_2_cat"/>
</dbReference>
<dbReference type="EMBL" id="FUXA01000015">
    <property type="protein sequence ID" value="SJZ96648.1"/>
    <property type="molecule type" value="Genomic_DNA"/>
</dbReference>
<dbReference type="PROSITE" id="PS00719">
    <property type="entry name" value="GLYCOSYL_HYDROL_F2_1"/>
    <property type="match status" value="1"/>
</dbReference>
<gene>
    <name evidence="8" type="ORF">SAMN02745110_02189</name>
</gene>
<sequence>MARIYINDEWGFTEEFSDELNFSNCNKSLKAVRIPHTVKELPFNYLDEKTYQMVSGYRRVIEAPKDWEGKTVLLTFEAVGHVAEVFLNGKKLAIHRCGYTAFTVDISDEIVIGVKNILVVKCDSRESVNVPPFGFVIDYLTYGGIYRDVYIEVKDKTYINDIFAKPFIPEDVVLPGESGGKVKMNTKLRDFSFDGKVQADINLSRFVEGDKLKLSLYDEGTLVSEGTVDITSENQKTELEAKGIKLWDVTMPKLYTFKASIQRGEDTIDEKEVRIGFRKSEFRKEGYFLNGRKLKIRGLNRHQSFPYVGYAAPKSMQENDANIMKYELGLNAVRTSHYPQSQYFIDKCDEIGLMVFTEIPGWQHIGDDDWKAQAVMNVEEMVSQYRNHPSIILWGVRINESQDNDELYIKTNEVARRLDPTRPTGGVRNFKKSHLFEDVYTYNDFSHIGTNDGVDKKSNITSEPDKPYMVSEYNGHMFPTKCFDNEELRLEHAMRHARVLEKVSEYSDICGSFGWCMFDYNTHKDFGSGDRICYHGVMDMFRNPKMAAAVYSMHQKKIPVLEVASSMDIGEHPGGRRGDVYIFTNADSVKMYKNDIFIKEYTHDDQVFSHMKITPILIDDYVGDQLIENEGFTKKQADDVKKLLNYIGRYGLEELSVGMKAKMAKIMALYHMKYDDAVQLFGKYIGNWGGEGAIFKFEAISGGKVVKTVVKSIVESIHIEAVVDHTELKEENSYDMAAVRIRVVDQNDNTVPIFMQGLPMTVEGPIEIVGPKTAYMAGGLGGTYIRTTGKKGKASLTIKMPEGYEGEYKIDFTI</sequence>